<evidence type="ECO:0000256" key="4">
    <source>
        <dbReference type="ARBA" id="ARBA00022679"/>
    </source>
</evidence>
<evidence type="ECO:0000259" key="9">
    <source>
        <dbReference type="PROSITE" id="PS50112"/>
    </source>
</evidence>
<dbReference type="SMART" id="SM00387">
    <property type="entry name" value="HATPase_c"/>
    <property type="match status" value="1"/>
</dbReference>
<evidence type="ECO:0000256" key="6">
    <source>
        <dbReference type="ARBA" id="ARBA00023136"/>
    </source>
</evidence>
<feature type="domain" description="Histidine kinase" evidence="8">
    <location>
        <begin position="164"/>
        <end position="374"/>
    </location>
</feature>
<dbReference type="RefSeq" id="WP_146454280.1">
    <property type="nucleotide sequence ID" value="NZ_SJPW01000001.1"/>
</dbReference>
<evidence type="ECO:0000259" key="10">
    <source>
        <dbReference type="PROSITE" id="PS50113"/>
    </source>
</evidence>
<name>A0A5C6FIP7_9BACT</name>
<dbReference type="InterPro" id="IPR000014">
    <property type="entry name" value="PAS"/>
</dbReference>
<comment type="caution">
    <text evidence="11">The sequence shown here is derived from an EMBL/GenBank/DDBJ whole genome shotgun (WGS) entry which is preliminary data.</text>
</comment>
<dbReference type="GO" id="GO:0016020">
    <property type="term" value="C:membrane"/>
    <property type="evidence" value="ECO:0007669"/>
    <property type="project" value="UniProtKB-SubCell"/>
</dbReference>
<keyword evidence="12" id="KW-1185">Reference proteome</keyword>
<dbReference type="InterPro" id="IPR035965">
    <property type="entry name" value="PAS-like_dom_sf"/>
</dbReference>
<dbReference type="CDD" id="cd00075">
    <property type="entry name" value="HATPase"/>
    <property type="match status" value="1"/>
</dbReference>
<dbReference type="GO" id="GO:0000155">
    <property type="term" value="F:phosphorelay sensor kinase activity"/>
    <property type="evidence" value="ECO:0007669"/>
    <property type="project" value="InterPro"/>
</dbReference>
<comment type="catalytic activity">
    <reaction evidence="1">
        <text>ATP + protein L-histidine = ADP + protein N-phospho-L-histidine.</text>
        <dbReference type="EC" id="2.7.13.3"/>
    </reaction>
</comment>
<dbReference type="CDD" id="cd00082">
    <property type="entry name" value="HisKA"/>
    <property type="match status" value="1"/>
</dbReference>
<evidence type="ECO:0000313" key="11">
    <source>
        <dbReference type="EMBL" id="TWU60463.1"/>
    </source>
</evidence>
<organism evidence="11 12">
    <name type="scientific">Rubripirellula tenax</name>
    <dbReference type="NCBI Taxonomy" id="2528015"/>
    <lineage>
        <taxon>Bacteria</taxon>
        <taxon>Pseudomonadati</taxon>
        <taxon>Planctomycetota</taxon>
        <taxon>Planctomycetia</taxon>
        <taxon>Pirellulales</taxon>
        <taxon>Pirellulaceae</taxon>
        <taxon>Rubripirellula</taxon>
    </lineage>
</organism>
<feature type="coiled-coil region" evidence="7">
    <location>
        <begin position="123"/>
        <end position="150"/>
    </location>
</feature>
<dbReference type="Pfam" id="PF13426">
    <property type="entry name" value="PAS_9"/>
    <property type="match status" value="1"/>
</dbReference>
<dbReference type="GO" id="GO:0000156">
    <property type="term" value="F:phosphorelay response regulator activity"/>
    <property type="evidence" value="ECO:0007669"/>
    <property type="project" value="TreeGrafter"/>
</dbReference>
<evidence type="ECO:0000256" key="7">
    <source>
        <dbReference type="SAM" id="Coils"/>
    </source>
</evidence>
<keyword evidence="6" id="KW-0472">Membrane</keyword>
<proteinExistence type="predicted"/>
<dbReference type="InterPro" id="IPR003661">
    <property type="entry name" value="HisK_dim/P_dom"/>
</dbReference>
<dbReference type="AlphaFoldDB" id="A0A5C6FIP7"/>
<evidence type="ECO:0000256" key="5">
    <source>
        <dbReference type="ARBA" id="ARBA00022777"/>
    </source>
</evidence>
<evidence type="ECO:0000256" key="1">
    <source>
        <dbReference type="ARBA" id="ARBA00000085"/>
    </source>
</evidence>
<sequence>MRTEPEASNEDIYYDLFNHSPDMYVSVDASTGFIVQCNQTLLDRLQRSRESVVGTEIFSLYHPDCHDEVKRKFQDFLETGEIRSAELTLADSHGNGIPVVLNVSSVRDNTGKIIASRSVWQDVTKLHQTRQELQQLNRELESRVAARTAQIERRNADLEELARILSHDLRSPLRGLRLMVSWLREDCMHILPESSKKMMAQLDQRIGRMDQLLQGILEYARLGRHQPSYKVANIGDDCLRIKESLERPESFKIIIEEPMPTLKTDNIALFRVLQNLISNAVKHRATDDGEVRISHRVVDGVDEFSVADNGGGIEPRFHKKIFEMFQTLSPNDGDEASGIGLSIVKRIVEDAGGIIRVESNGLGTTFRFTWPASIEANGSGT</sequence>
<dbReference type="PANTHER" id="PTHR42878:SF15">
    <property type="entry name" value="BACTERIOPHYTOCHROME"/>
    <property type="match status" value="1"/>
</dbReference>
<dbReference type="SUPFAM" id="SSF55874">
    <property type="entry name" value="ATPase domain of HSP90 chaperone/DNA topoisomerase II/histidine kinase"/>
    <property type="match status" value="1"/>
</dbReference>
<dbReference type="PROSITE" id="PS50112">
    <property type="entry name" value="PAS"/>
    <property type="match status" value="1"/>
</dbReference>
<dbReference type="SUPFAM" id="SSF47384">
    <property type="entry name" value="Homodimeric domain of signal transducing histidine kinase"/>
    <property type="match status" value="1"/>
</dbReference>
<keyword evidence="4 11" id="KW-0808">Transferase</keyword>
<protein>
    <recommendedName>
        <fullName evidence="2">histidine kinase</fullName>
        <ecNumber evidence="2">2.7.13.3</ecNumber>
    </recommendedName>
</protein>
<evidence type="ECO:0000256" key="3">
    <source>
        <dbReference type="ARBA" id="ARBA00022553"/>
    </source>
</evidence>
<keyword evidence="5" id="KW-0418">Kinase</keyword>
<dbReference type="Pfam" id="PF02518">
    <property type="entry name" value="HATPase_c"/>
    <property type="match status" value="1"/>
</dbReference>
<evidence type="ECO:0000256" key="2">
    <source>
        <dbReference type="ARBA" id="ARBA00012438"/>
    </source>
</evidence>
<dbReference type="PANTHER" id="PTHR42878">
    <property type="entry name" value="TWO-COMPONENT HISTIDINE KINASE"/>
    <property type="match status" value="1"/>
</dbReference>
<dbReference type="InterPro" id="IPR036097">
    <property type="entry name" value="HisK_dim/P_sf"/>
</dbReference>
<dbReference type="Gene3D" id="3.30.450.20">
    <property type="entry name" value="PAS domain"/>
    <property type="match status" value="1"/>
</dbReference>
<dbReference type="NCBIfam" id="TIGR00229">
    <property type="entry name" value="sensory_box"/>
    <property type="match status" value="1"/>
</dbReference>
<dbReference type="PRINTS" id="PR00344">
    <property type="entry name" value="BCTRLSENSOR"/>
</dbReference>
<keyword evidence="3" id="KW-0597">Phosphoprotein</keyword>
<dbReference type="SUPFAM" id="SSF55785">
    <property type="entry name" value="PYP-like sensor domain (PAS domain)"/>
    <property type="match status" value="1"/>
</dbReference>
<dbReference type="Gene3D" id="1.10.287.130">
    <property type="match status" value="1"/>
</dbReference>
<feature type="domain" description="PAS" evidence="9">
    <location>
        <begin position="9"/>
        <end position="80"/>
    </location>
</feature>
<dbReference type="InterPro" id="IPR036890">
    <property type="entry name" value="HATPase_C_sf"/>
</dbReference>
<dbReference type="PROSITE" id="PS50113">
    <property type="entry name" value="PAC"/>
    <property type="match status" value="1"/>
</dbReference>
<dbReference type="Gene3D" id="3.30.565.10">
    <property type="entry name" value="Histidine kinase-like ATPase, C-terminal domain"/>
    <property type="match status" value="1"/>
</dbReference>
<dbReference type="InterPro" id="IPR000700">
    <property type="entry name" value="PAS-assoc_C"/>
</dbReference>
<dbReference type="InterPro" id="IPR003594">
    <property type="entry name" value="HATPase_dom"/>
</dbReference>
<dbReference type="PROSITE" id="PS50109">
    <property type="entry name" value="HIS_KIN"/>
    <property type="match status" value="1"/>
</dbReference>
<dbReference type="InterPro" id="IPR004358">
    <property type="entry name" value="Sig_transdc_His_kin-like_C"/>
</dbReference>
<dbReference type="GO" id="GO:0030295">
    <property type="term" value="F:protein kinase activator activity"/>
    <property type="evidence" value="ECO:0007669"/>
    <property type="project" value="TreeGrafter"/>
</dbReference>
<dbReference type="Proteomes" id="UP000318288">
    <property type="component" value="Unassembled WGS sequence"/>
</dbReference>
<dbReference type="CDD" id="cd00130">
    <property type="entry name" value="PAS"/>
    <property type="match status" value="1"/>
</dbReference>
<gene>
    <name evidence="11" type="primary">cph1_1</name>
    <name evidence="11" type="ORF">Poly51_07390</name>
</gene>
<dbReference type="InterPro" id="IPR050351">
    <property type="entry name" value="BphY/WalK/GraS-like"/>
</dbReference>
<dbReference type="SMART" id="SM00388">
    <property type="entry name" value="HisKA"/>
    <property type="match status" value="1"/>
</dbReference>
<evidence type="ECO:0000313" key="12">
    <source>
        <dbReference type="Proteomes" id="UP000318288"/>
    </source>
</evidence>
<feature type="domain" description="PAC" evidence="10">
    <location>
        <begin position="83"/>
        <end position="135"/>
    </location>
</feature>
<evidence type="ECO:0000259" key="8">
    <source>
        <dbReference type="PROSITE" id="PS50109"/>
    </source>
</evidence>
<accession>A0A5C6FIP7</accession>
<keyword evidence="7" id="KW-0175">Coiled coil</keyword>
<dbReference type="EC" id="2.7.13.3" evidence="2"/>
<dbReference type="SMART" id="SM00091">
    <property type="entry name" value="PAS"/>
    <property type="match status" value="1"/>
</dbReference>
<dbReference type="EMBL" id="SJPW01000001">
    <property type="protein sequence ID" value="TWU60463.1"/>
    <property type="molecule type" value="Genomic_DNA"/>
</dbReference>
<dbReference type="OrthoDB" id="231918at2"/>
<dbReference type="InterPro" id="IPR005467">
    <property type="entry name" value="His_kinase_dom"/>
</dbReference>
<dbReference type="Pfam" id="PF00512">
    <property type="entry name" value="HisKA"/>
    <property type="match status" value="1"/>
</dbReference>
<reference evidence="11 12" key="1">
    <citation type="submission" date="2019-02" db="EMBL/GenBank/DDBJ databases">
        <title>Deep-cultivation of Planctomycetes and their phenomic and genomic characterization uncovers novel biology.</title>
        <authorList>
            <person name="Wiegand S."/>
            <person name="Jogler M."/>
            <person name="Boedeker C."/>
            <person name="Pinto D."/>
            <person name="Vollmers J."/>
            <person name="Rivas-Marin E."/>
            <person name="Kohn T."/>
            <person name="Peeters S.H."/>
            <person name="Heuer A."/>
            <person name="Rast P."/>
            <person name="Oberbeckmann S."/>
            <person name="Bunk B."/>
            <person name="Jeske O."/>
            <person name="Meyerdierks A."/>
            <person name="Storesund J.E."/>
            <person name="Kallscheuer N."/>
            <person name="Luecker S."/>
            <person name="Lage O.M."/>
            <person name="Pohl T."/>
            <person name="Merkel B.J."/>
            <person name="Hornburger P."/>
            <person name="Mueller R.-W."/>
            <person name="Bruemmer F."/>
            <person name="Labrenz M."/>
            <person name="Spormann A.M."/>
            <person name="Op Den Camp H."/>
            <person name="Overmann J."/>
            <person name="Amann R."/>
            <person name="Jetten M.S.M."/>
            <person name="Mascher T."/>
            <person name="Medema M.H."/>
            <person name="Devos D.P."/>
            <person name="Kaster A.-K."/>
            <person name="Ovreas L."/>
            <person name="Rohde M."/>
            <person name="Galperin M.Y."/>
            <person name="Jogler C."/>
        </authorList>
    </citation>
    <scope>NUCLEOTIDE SEQUENCE [LARGE SCALE GENOMIC DNA]</scope>
    <source>
        <strain evidence="11 12">Poly51</strain>
    </source>
</reference>
<dbReference type="GO" id="GO:0007234">
    <property type="term" value="P:osmosensory signaling via phosphorelay pathway"/>
    <property type="evidence" value="ECO:0007669"/>
    <property type="project" value="TreeGrafter"/>
</dbReference>